<dbReference type="EMBL" id="KL363206">
    <property type="protein sequence ID" value="KFD54594.1"/>
    <property type="molecule type" value="Genomic_DNA"/>
</dbReference>
<dbReference type="InterPro" id="IPR000048">
    <property type="entry name" value="IQ_motif_EF-hand-BS"/>
</dbReference>
<evidence type="ECO:0000313" key="13">
    <source>
        <dbReference type="EMBL" id="KFD69258.1"/>
    </source>
</evidence>
<dbReference type="Pfam" id="PF00632">
    <property type="entry name" value="HECT"/>
    <property type="match status" value="1"/>
</dbReference>
<evidence type="ECO:0000256" key="5">
    <source>
        <dbReference type="ARBA" id="ARBA00022786"/>
    </source>
</evidence>
<keyword evidence="6" id="KW-0770">Synapse</keyword>
<gene>
    <name evidence="12" type="ORF">M513_04539</name>
    <name evidence="13" type="ORF">M514_04539</name>
</gene>
<dbReference type="PROSITE" id="PS50237">
    <property type="entry name" value="HECT"/>
    <property type="match status" value="1"/>
</dbReference>
<feature type="domain" description="HECT" evidence="11">
    <location>
        <begin position="748"/>
        <end position="1117"/>
    </location>
</feature>
<evidence type="ECO:0000256" key="7">
    <source>
        <dbReference type="ARBA" id="ARBA00034105"/>
    </source>
</evidence>
<evidence type="ECO:0000256" key="1">
    <source>
        <dbReference type="ARBA" id="ARBA00000885"/>
    </source>
</evidence>
<evidence type="ECO:0000259" key="11">
    <source>
        <dbReference type="PROSITE" id="PS50237"/>
    </source>
</evidence>
<dbReference type="EMBL" id="KL367497">
    <property type="protein sequence ID" value="KFD69258.1"/>
    <property type="molecule type" value="Genomic_DNA"/>
</dbReference>
<dbReference type="AlphaFoldDB" id="A0A085NIG2"/>
<keyword evidence="4" id="KW-0808">Transferase</keyword>
<name>A0A085NIG2_9BILA</name>
<dbReference type="Pfam" id="PF00612">
    <property type="entry name" value="IQ"/>
    <property type="match status" value="1"/>
</dbReference>
<evidence type="ECO:0000256" key="9">
    <source>
        <dbReference type="ARBA" id="ARBA00077267"/>
    </source>
</evidence>
<dbReference type="SMART" id="SM00119">
    <property type="entry name" value="HECTc"/>
    <property type="match status" value="1"/>
</dbReference>
<dbReference type="GO" id="GO:0006511">
    <property type="term" value="P:ubiquitin-dependent protein catabolic process"/>
    <property type="evidence" value="ECO:0007669"/>
    <property type="project" value="TreeGrafter"/>
</dbReference>
<comment type="catalytic activity">
    <reaction evidence="1">
        <text>S-ubiquitinyl-[E2 ubiquitin-conjugating enzyme]-L-cysteine + [acceptor protein]-L-lysine = [E2 ubiquitin-conjugating enzyme]-L-cysteine + N(6)-ubiquitinyl-[acceptor protein]-L-lysine.</text>
        <dbReference type="EC" id="2.3.2.26"/>
    </reaction>
</comment>
<evidence type="ECO:0000256" key="6">
    <source>
        <dbReference type="ARBA" id="ARBA00023018"/>
    </source>
</evidence>
<dbReference type="FunFam" id="3.30.2410.10:FF:000012">
    <property type="entry name" value="Ubiquitin-protein ligase E3B"/>
    <property type="match status" value="1"/>
</dbReference>
<comment type="pathway">
    <text evidence="2">Protein modification; protein ubiquitination.</text>
</comment>
<evidence type="ECO:0000256" key="8">
    <source>
        <dbReference type="ARBA" id="ARBA00067505"/>
    </source>
</evidence>
<keyword evidence="5 10" id="KW-0833">Ubl conjugation pathway</keyword>
<dbReference type="InterPro" id="IPR035983">
    <property type="entry name" value="Hect_E3_ubiquitin_ligase"/>
</dbReference>
<accession>A0A085NIG2</accession>
<sequence length="1273" mass="145159">MCWRNALRQKLLVSAITVFWKLAFNFQTVLLYDELGVLLMDVVRGTNCKCVVDSNSSQCRHVLLHNLHCARQLRAREKSFLQAVITIQATVRSFLTRRRLCTASKVEFFNMFSACTNSDKRLPLPNALSAFPVVRRAVFFRLHEQDGELFKCLCRYLLISIEAKELEVNFSILAASTSTVLSWSWVMKRILCHCVVCLEKLRLDMATEVSLNLYLRLLLTYTSSDEWVLVSSESGSDIKKPLEKLCSHLLNCLVSEGFYPKAGALLKHGLCRRNVLFKPASLSAMFSLTLRPLVNSALLDDMLHLFIVYVLSTPALTWHLKNMAKNFKTTFLNGTLLSRCTEYLCTSPRRSATFSELLPGYDVCLLGNLIHLVYMEASTCKSDRYLCVECLSQIVSHCAKNVVCRQTSVTYWHPFLGWYNCELDANLQEALPHVLKQIQLLWHRTIVYFFFHDLLKQPSSSVEKLASGRGSAELQEKRSGFLRKWKLSPTHSNAQMASGKQTCALTELVSVLTFYQKLLTIFTPLKYDLLAGLCCQDILLPKLWTSFVSSDVPNSVTYHLNLLKGGTAESDSILKSISVFFESASYLITIADDYELFTIEKPFSVAQLTEMALFCNLFTFRSIWENYIDVQAACNNETFLVLCGFLILIYNRDCRRSFTPEGFWLMKDLKAATFLAEADRGNLRAQFIIERIPHVIPRKERIKLFRKYVTSERLSNTLARQLEKQPTVITVHRSRVVEDGYRQLSLLSGSILKGTVRVKFINEQGLDEPGIDQDGVFKEFLEEVITRVFDPSLNLFKPTTEGHMYPSSTSCLQENYVSLFEFIGKMLGKAGIVVDIFLARFVLNHIIGRSPSKYYSCIDELASLDADLYRQLSFIKHYEGDVSDLGLTFSCDEDVMGAIVTHDLRPGGRTIPVTNESRISYVHLMAYHRMHMQIKDQLEAFVRGFHELISPDWLKLFSAEEFQLILSGDVSDIDLHNLRKHTQYFGGFHNNHRVIKWLWEILANDFTADERRLFLKFVTSCSKPPLLGFEYLEPPFSIRCVEVAEDQDEGDTLGSVIRGFLAIRKRDPVGRLPTSSTCFNLLKLPNYQKKATLREKLRYAVNCGYWRLIVFIGFSMEESSSDSSISDENQLGKLAVCVAFPDSTSSVFSSSTTVASIIPKKVVTFEEKLHEKLDEHISSRFVFAIREDTDLSSSQGTVEDENGGVRLFLQSEVFLLDNDTEESSISLNKRSDKNRSAVDRILKSLQRNRHSDLHFKRKSDMLREAAVTVDLVE</sequence>
<dbReference type="EC" id="2.3.2.26" evidence="3"/>
<proteinExistence type="predicted"/>
<keyword evidence="14" id="KW-1185">Reference proteome</keyword>
<dbReference type="SUPFAM" id="SSF56204">
    <property type="entry name" value="Hect, E3 ligase catalytic domain"/>
    <property type="match status" value="1"/>
</dbReference>
<dbReference type="InterPro" id="IPR000569">
    <property type="entry name" value="HECT_dom"/>
</dbReference>
<dbReference type="PROSITE" id="PS50096">
    <property type="entry name" value="IQ"/>
    <property type="match status" value="1"/>
</dbReference>
<dbReference type="Gene3D" id="3.30.2410.10">
    <property type="entry name" value="Hect, E3 ligase catalytic domain"/>
    <property type="match status" value="1"/>
</dbReference>
<evidence type="ECO:0000313" key="12">
    <source>
        <dbReference type="EMBL" id="KFD54594.1"/>
    </source>
</evidence>
<protein>
    <recommendedName>
        <fullName evidence="8">Ubiquitin-protein ligase E3B</fullName>
        <ecNumber evidence="3">2.3.2.26</ecNumber>
    </recommendedName>
    <alternativeName>
        <fullName evidence="9">HECT-type ubiquitin transferase E3B</fullName>
    </alternativeName>
</protein>
<evidence type="ECO:0000256" key="3">
    <source>
        <dbReference type="ARBA" id="ARBA00012485"/>
    </source>
</evidence>
<dbReference type="Proteomes" id="UP000030764">
    <property type="component" value="Unassembled WGS sequence"/>
</dbReference>
<dbReference type="FunFam" id="3.30.2160.10:FF:000002">
    <property type="entry name" value="Putative Ubiquitin-protein ligase E3C"/>
    <property type="match status" value="1"/>
</dbReference>
<evidence type="ECO:0000256" key="4">
    <source>
        <dbReference type="ARBA" id="ARBA00022679"/>
    </source>
</evidence>
<evidence type="ECO:0000256" key="2">
    <source>
        <dbReference type="ARBA" id="ARBA00004906"/>
    </source>
</evidence>
<dbReference type="Proteomes" id="UP000030758">
    <property type="component" value="Unassembled WGS sequence"/>
</dbReference>
<dbReference type="PANTHER" id="PTHR45700:SF3">
    <property type="entry name" value="UBIQUITIN-PROTEIN LIGASE E3B"/>
    <property type="match status" value="1"/>
</dbReference>
<dbReference type="Gene3D" id="3.30.2160.10">
    <property type="entry name" value="Hect, E3 ligase catalytic domain"/>
    <property type="match status" value="1"/>
</dbReference>
<dbReference type="PANTHER" id="PTHR45700">
    <property type="entry name" value="UBIQUITIN-PROTEIN LIGASE E3C"/>
    <property type="match status" value="1"/>
</dbReference>
<evidence type="ECO:0000313" key="14">
    <source>
        <dbReference type="Proteomes" id="UP000030764"/>
    </source>
</evidence>
<dbReference type="GO" id="GO:0014069">
    <property type="term" value="C:postsynaptic density"/>
    <property type="evidence" value="ECO:0007669"/>
    <property type="project" value="UniProtKB-SubCell"/>
</dbReference>
<dbReference type="CDD" id="cd00078">
    <property type="entry name" value="HECTc"/>
    <property type="match status" value="1"/>
</dbReference>
<dbReference type="InterPro" id="IPR044611">
    <property type="entry name" value="E3A/B/C-like"/>
</dbReference>
<feature type="active site" description="Glycyl thioester intermediate" evidence="10">
    <location>
        <position position="1078"/>
    </location>
</feature>
<dbReference type="Gene3D" id="3.90.1750.10">
    <property type="entry name" value="Hect, E3 ligase catalytic domains"/>
    <property type="match status" value="1"/>
</dbReference>
<dbReference type="GO" id="GO:0000209">
    <property type="term" value="P:protein polyubiquitination"/>
    <property type="evidence" value="ECO:0007669"/>
    <property type="project" value="InterPro"/>
</dbReference>
<reference evidence="13 14" key="1">
    <citation type="journal article" date="2014" name="Nat. Genet.">
        <title>Genome and transcriptome of the porcine whipworm Trichuris suis.</title>
        <authorList>
            <person name="Jex A.R."/>
            <person name="Nejsum P."/>
            <person name="Schwarz E.M."/>
            <person name="Hu L."/>
            <person name="Young N.D."/>
            <person name="Hall R.S."/>
            <person name="Korhonen P.K."/>
            <person name="Liao S."/>
            <person name="Thamsborg S."/>
            <person name="Xia J."/>
            <person name="Xu P."/>
            <person name="Wang S."/>
            <person name="Scheerlinck J.P."/>
            <person name="Hofmann A."/>
            <person name="Sternberg P.W."/>
            <person name="Wang J."/>
            <person name="Gasser R.B."/>
        </authorList>
    </citation>
    <scope>NUCLEOTIDE SEQUENCE [LARGE SCALE GENOMIC DNA]</scope>
    <source>
        <strain evidence="13">DCEP-RM93F</strain>
        <strain evidence="12">DCEP-RM93M</strain>
    </source>
</reference>
<comment type="subcellular location">
    <subcellularLocation>
        <location evidence="7">Postsynaptic density</location>
    </subcellularLocation>
</comment>
<evidence type="ECO:0000256" key="10">
    <source>
        <dbReference type="PROSITE-ProRule" id="PRU00104"/>
    </source>
</evidence>
<organism evidence="13">
    <name type="scientific">Trichuris suis</name>
    <name type="common">pig whipworm</name>
    <dbReference type="NCBI Taxonomy" id="68888"/>
    <lineage>
        <taxon>Eukaryota</taxon>
        <taxon>Metazoa</taxon>
        <taxon>Ecdysozoa</taxon>
        <taxon>Nematoda</taxon>
        <taxon>Enoplea</taxon>
        <taxon>Dorylaimia</taxon>
        <taxon>Trichinellida</taxon>
        <taxon>Trichuridae</taxon>
        <taxon>Trichuris</taxon>
    </lineage>
</organism>
<dbReference type="GO" id="GO:0061630">
    <property type="term" value="F:ubiquitin protein ligase activity"/>
    <property type="evidence" value="ECO:0007669"/>
    <property type="project" value="UniProtKB-EC"/>
</dbReference>